<dbReference type="Pfam" id="PF19030">
    <property type="entry name" value="TSP1_ADAMTS"/>
    <property type="match status" value="12"/>
</dbReference>
<dbReference type="InterPro" id="IPR013273">
    <property type="entry name" value="ADAMTS/ADAMTS-like"/>
</dbReference>
<dbReference type="CDD" id="cd04273">
    <property type="entry name" value="ZnMc_ADAMTS_like"/>
    <property type="match status" value="1"/>
</dbReference>
<feature type="binding site" evidence="16 18">
    <location>
        <position position="338"/>
    </location>
    <ligand>
        <name>Zn(2+)</name>
        <dbReference type="ChEBI" id="CHEBI:29105"/>
        <note>catalytic</note>
    </ligand>
</feature>
<keyword evidence="13 17" id="KW-1015">Disulfide bond</keyword>
<dbReference type="Pfam" id="PF01421">
    <property type="entry name" value="Reprolysin"/>
    <property type="match status" value="1"/>
</dbReference>
<dbReference type="GO" id="GO:0005604">
    <property type="term" value="C:basement membrane"/>
    <property type="evidence" value="ECO:0007669"/>
    <property type="project" value="UniProtKB-SubCell"/>
</dbReference>
<dbReference type="Pfam" id="PF19236">
    <property type="entry name" value="ADAMTS_CR_3"/>
    <property type="match status" value="1"/>
</dbReference>
<keyword evidence="16" id="KW-0106">Calcium</keyword>
<dbReference type="GO" id="GO:0006508">
    <property type="term" value="P:proteolysis"/>
    <property type="evidence" value="ECO:0007669"/>
    <property type="project" value="UniProtKB-KW"/>
</dbReference>
<dbReference type="InterPro" id="IPR041645">
    <property type="entry name" value="ADAMTS_CR_2"/>
</dbReference>
<feature type="disulfide bond" evidence="17">
    <location>
        <begin position="440"/>
        <end position="461"/>
    </location>
</feature>
<feature type="binding site" evidence="16">
    <location>
        <position position="200"/>
    </location>
    <ligand>
        <name>Ca(2+)</name>
        <dbReference type="ChEBI" id="CHEBI:29108"/>
        <label>1</label>
    </ligand>
</feature>
<feature type="disulfide bond" evidence="17">
    <location>
        <begin position="429"/>
        <end position="451"/>
    </location>
</feature>
<dbReference type="InterPro" id="IPR010294">
    <property type="entry name" value="ADAMTS_spacer1"/>
</dbReference>
<dbReference type="InterPro" id="IPR001590">
    <property type="entry name" value="Peptidase_M12B"/>
</dbReference>
<keyword evidence="11" id="KW-0482">Metalloprotease</keyword>
<feature type="disulfide bond" evidence="17">
    <location>
        <begin position="272"/>
        <end position="322"/>
    </location>
</feature>
<name>A0AAV1Z7X7_9ARAC</name>
<dbReference type="Proteomes" id="UP001497382">
    <property type="component" value="Unassembled WGS sequence"/>
</dbReference>
<dbReference type="GO" id="GO:0004222">
    <property type="term" value="F:metalloendopeptidase activity"/>
    <property type="evidence" value="ECO:0007669"/>
    <property type="project" value="InterPro"/>
</dbReference>
<keyword evidence="23" id="KW-1185">Reference proteome</keyword>
<comment type="cofactor">
    <cofactor evidence="16">
        <name>Zn(2+)</name>
        <dbReference type="ChEBI" id="CHEBI:29105"/>
    </cofactor>
    <text evidence="16">Binds 1 zinc ion per subunit.</text>
</comment>
<dbReference type="SUPFAM" id="SSF82895">
    <property type="entry name" value="TSP-1 type 1 repeat"/>
    <property type="match status" value="13"/>
</dbReference>
<keyword evidence="10" id="KW-0084">Basement membrane</keyword>
<evidence type="ECO:0000256" key="8">
    <source>
        <dbReference type="ARBA" id="ARBA00022801"/>
    </source>
</evidence>
<feature type="disulfide bond" evidence="17">
    <location>
        <begin position="298"/>
        <end position="304"/>
    </location>
</feature>
<evidence type="ECO:0000256" key="16">
    <source>
        <dbReference type="PIRSR" id="PIRSR613273-2"/>
    </source>
</evidence>
<evidence type="ECO:0000256" key="19">
    <source>
        <dbReference type="SAM" id="SignalP"/>
    </source>
</evidence>
<feature type="binding site" evidence="16">
    <location>
        <position position="399"/>
    </location>
    <ligand>
        <name>Ca(2+)</name>
        <dbReference type="ChEBI" id="CHEBI:29108"/>
        <label>1</label>
    </ligand>
</feature>
<gene>
    <name evidence="22" type="ORF">LARSCL_LOCUS3475</name>
</gene>
<dbReference type="FunFam" id="2.20.100.10:FF:000006">
    <property type="entry name" value="A disintegrin and metalloproteinase with thrombospondin motifs 1"/>
    <property type="match status" value="1"/>
</dbReference>
<feature type="domain" description="Peptidase M12B" evidence="20">
    <location>
        <begin position="197"/>
        <end position="404"/>
    </location>
</feature>
<dbReference type="Gene3D" id="2.20.100.10">
    <property type="entry name" value="Thrombospondin type-1 (TSP1) repeat"/>
    <property type="match status" value="12"/>
</dbReference>
<protein>
    <recommendedName>
        <fullName evidence="24">A disintegrin and metalloproteinase with thrombospondin motifs 9</fullName>
    </recommendedName>
</protein>
<evidence type="ECO:0000256" key="12">
    <source>
        <dbReference type="ARBA" id="ARBA00023145"/>
    </source>
</evidence>
<feature type="binding site" evidence="16">
    <location>
        <position position="287"/>
    </location>
    <ligand>
        <name>Ca(2+)</name>
        <dbReference type="ChEBI" id="CHEBI:29108"/>
        <label>1</label>
    </ligand>
</feature>
<evidence type="ECO:0000256" key="10">
    <source>
        <dbReference type="ARBA" id="ARBA00022869"/>
    </source>
</evidence>
<feature type="binding site" evidence="16 18">
    <location>
        <position position="342"/>
    </location>
    <ligand>
        <name>Zn(2+)</name>
        <dbReference type="ChEBI" id="CHEBI:29105"/>
        <note>catalytic</note>
    </ligand>
</feature>
<keyword evidence="6 19" id="KW-0732">Signal</keyword>
<dbReference type="InterPro" id="IPR002870">
    <property type="entry name" value="Peptidase_M12B_N"/>
</dbReference>
<dbReference type="Pfam" id="PF17771">
    <property type="entry name" value="ADAMTS_CR_2"/>
    <property type="match status" value="1"/>
</dbReference>
<dbReference type="Pfam" id="PF08685">
    <property type="entry name" value="GON"/>
    <property type="match status" value="1"/>
</dbReference>
<feature type="disulfide bond" evidence="17">
    <location>
        <begin position="509"/>
        <end position="546"/>
    </location>
</feature>
<evidence type="ECO:0008006" key="24">
    <source>
        <dbReference type="Google" id="ProtNLM"/>
    </source>
</evidence>
<feature type="binding site" evidence="16 18">
    <location>
        <position position="348"/>
    </location>
    <ligand>
        <name>Zn(2+)</name>
        <dbReference type="ChEBI" id="CHEBI:29105"/>
        <note>catalytic</note>
    </ligand>
</feature>
<feature type="disulfide bond" evidence="17">
    <location>
        <begin position="354"/>
        <end position="383"/>
    </location>
</feature>
<evidence type="ECO:0000313" key="23">
    <source>
        <dbReference type="Proteomes" id="UP001497382"/>
    </source>
</evidence>
<evidence type="ECO:0000259" key="21">
    <source>
        <dbReference type="PROSITE" id="PS51046"/>
    </source>
</evidence>
<dbReference type="Gene3D" id="2.60.120.830">
    <property type="match status" value="1"/>
</dbReference>
<feature type="disulfide bond" evidence="17">
    <location>
        <begin position="524"/>
        <end position="536"/>
    </location>
</feature>
<feature type="disulfide bond" evidence="17">
    <location>
        <begin position="446"/>
        <end position="480"/>
    </location>
</feature>
<keyword evidence="4" id="KW-0645">Protease</keyword>
<dbReference type="PANTHER" id="PTHR13723:SF278">
    <property type="entry name" value="ADAM METALLOPEPTIDASE WITH THROMBOSPONDIN TYPE 1 MOTIF A, ISOFORM B"/>
    <property type="match status" value="1"/>
</dbReference>
<dbReference type="PANTHER" id="PTHR13723">
    <property type="entry name" value="ADAMTS A DISINTEGRIN AND METALLOPROTEASE WITH THROMBOSPONDIN MOTIFS PROTEASE"/>
    <property type="match status" value="1"/>
</dbReference>
<dbReference type="InterPro" id="IPR050439">
    <property type="entry name" value="ADAMTS_ADAMTS-like"/>
</dbReference>
<dbReference type="GO" id="GO:0008270">
    <property type="term" value="F:zinc ion binding"/>
    <property type="evidence" value="ECO:0007669"/>
    <property type="project" value="InterPro"/>
</dbReference>
<dbReference type="Pfam" id="PF01562">
    <property type="entry name" value="Pep_M12B_propep"/>
    <property type="match status" value="1"/>
</dbReference>
<evidence type="ECO:0000256" key="17">
    <source>
        <dbReference type="PIRSR" id="PIRSR613273-3"/>
    </source>
</evidence>
<dbReference type="GO" id="GO:0030198">
    <property type="term" value="P:extracellular matrix organization"/>
    <property type="evidence" value="ECO:0007669"/>
    <property type="project" value="InterPro"/>
</dbReference>
<feature type="active site" evidence="15 18">
    <location>
        <position position="339"/>
    </location>
</feature>
<feature type="disulfide bond" evidence="17">
    <location>
        <begin position="513"/>
        <end position="551"/>
    </location>
</feature>
<organism evidence="22 23">
    <name type="scientific">Larinioides sclopetarius</name>
    <dbReference type="NCBI Taxonomy" id="280406"/>
    <lineage>
        <taxon>Eukaryota</taxon>
        <taxon>Metazoa</taxon>
        <taxon>Ecdysozoa</taxon>
        <taxon>Arthropoda</taxon>
        <taxon>Chelicerata</taxon>
        <taxon>Arachnida</taxon>
        <taxon>Araneae</taxon>
        <taxon>Araneomorphae</taxon>
        <taxon>Entelegynae</taxon>
        <taxon>Araneoidea</taxon>
        <taxon>Araneidae</taxon>
        <taxon>Larinioides</taxon>
    </lineage>
</organism>
<evidence type="ECO:0000256" key="15">
    <source>
        <dbReference type="PIRSR" id="PIRSR613273-1"/>
    </source>
</evidence>
<keyword evidence="14" id="KW-0325">Glycoprotein</keyword>
<evidence type="ECO:0000256" key="4">
    <source>
        <dbReference type="ARBA" id="ARBA00022670"/>
    </source>
</evidence>
<keyword evidence="3" id="KW-0272">Extracellular matrix</keyword>
<evidence type="ECO:0000256" key="7">
    <source>
        <dbReference type="ARBA" id="ARBA00022737"/>
    </source>
</evidence>
<dbReference type="InterPro" id="IPR000884">
    <property type="entry name" value="TSP1_rpt"/>
</dbReference>
<feature type="disulfide bond" evidence="17">
    <location>
        <begin position="316"/>
        <end position="399"/>
    </location>
</feature>
<keyword evidence="5 16" id="KW-0479">Metal-binding</keyword>
<evidence type="ECO:0000256" key="11">
    <source>
        <dbReference type="ARBA" id="ARBA00023049"/>
    </source>
</evidence>
<sequence length="1788" mass="201006">MRKTKMIRMLSFLGFFAALGTVTSGEHLRKPGAPRQTKSQVVFLRTEKTINSENSFLESISYHFRGFNRNFTLRLSPAEGLLSATFHVLTVTEGASNSSLEFTKAPLLRKCIYNGVVEEEKNSAVTMSICNGLVGFIHTCHGDYRIEPHFSSKQHDAYVLHQITNHHESSCHQSHSDEEGLRSSEVRRAKRSISKEWNLEIMVVADSKMKRYHGENLEMYILTLMASVSLIFKDPSIGNNINISIVKLIIMSEDEDAGIIFPSASKTLRNFCRWQQELNDPQGYHHDTAILLTREDLCRHSRTCDTLGLAQSGMACDRESSCAVVEDNGLSAAFTIAHEIGHILGIPHDDDSKCNRFHKHGQRLHVMARMLDYNSYPWTWSECSRHFITTFLDAGYGHCLLSKSKKDLLISYEHADKSAGELYDMDYQCELVFGKGSRICPFMPVCKRLWCTMEDFTLGGCRTQHMPWADGTRCGPDKSCLRGECVLDPVYETPAQDGEWGEWQSYGLCSRTCGGGVARSIRECDSPRPTNGGRYCVGERIRYKSCQTQDCPLGSRDFREEQCSSFNGKTFGFPGVDVNVKWVPHYTGVEPKDRCKLYCRAAGTAAYFLLKERVIDGTTCGSETYDICINGKCMAAGCDHKLDSNEVTDVCGVCGGNGTSCRVIRGKSIQMQYGYNNVVIIPAGASNIEVLQYGHENTLDDNYLALMGSDHQYLLNGNYMISMFPKSIQYAGSLIDYSGSHTIYEKINASKRLEDDLYVQVLTVGSLHPPEVSYQYTISVHEKAIYRWRLEESWSPCNSICQGEQYRKAVCVDRTTSKTVNDGLCHEQERPAHEAKVCNLECFLRWRVNVLKSCSSTCGRGIITNEIQCIQQMNTGEVNVLPHQACIHIEPQPSETEECVGPCRTKDWKYGVWSQCSATCGGGQQYRKALCIGDGTVELSDSECKNESKVTEQTCATEACPFWKPDEWTDCSSSCGSGHRRRLVLCFYKGNSVPRNLCNESEIPTVIEACPQLPPCPQWKAGEWEQCSVTCGSGIRKRQVTCTETNIPVSPEKCDELSKPRQVDTCKLPLCTVKSSSHRDVIENMVPAPLPAEEEAEPVHSSSTEWKTGNWSSCSATCGDGLMYRQVICHQLSTQRVLPDRKCSRHQKPTRTRACRLPVCGRWTTGKWSECSVTCGSGIQTRRVMCLSSEERSPSDDLCDLNSKPKKEKGCHLSACPRPSPSQEIGDNNVEKDVTIYYWRTGLWGKCSQSCGGGIRRRQVACYDELGKHSQGCNITQKPPDTSHCNTEPCPYWILGEWSQCSSTCGKGVQTRLVQCIDYKKAPLTKDRCILPMPDNMKRCKSTSCINWVWTSWSSCSTSCGVGTQTRTTQCRRGRKVVSEKECDHVPKPTAEVKMCKRMKCAGFYWKKQKWSKCSSTCGKGFKTREVACQTGSKAVDEKFCNHLRKPKERRKCHQYQCSLTWMTTPWSECSQKCGKGIQSRNATCHRVNAYKWINPDPVPKPNSSEVWCKMDDKPSITRGCNLGNCTDNVWVVGEWSPCNVKCGTGRQRRRVYCHTQEGKRVSSARCDERLRPQRRRRCHERPCSPISCQDIQKRSNITYDGEQEIFVRGRYLKIYCSQMNTSHPQEYVTLIRGDQDNYSEVYNKRLTNPDTCPYGGSRYDACNCVTDESIGPGLTTFQRISINITSLQVFTQDWTFAQTHGLHPIPFGESGDCYSKTSCPQGRFSLSLLGTGFVVSPLTKWVARGNNPSSRIRWLERGQVIQGKCGGFCGRCAPDSLLGLMLEVAPP</sequence>
<dbReference type="EMBL" id="CAXIEN010000026">
    <property type="protein sequence ID" value="CAL1267122.1"/>
    <property type="molecule type" value="Genomic_DNA"/>
</dbReference>
<dbReference type="Gene3D" id="3.40.1620.60">
    <property type="match status" value="2"/>
</dbReference>
<evidence type="ECO:0000256" key="2">
    <source>
        <dbReference type="ARBA" id="ARBA00022525"/>
    </source>
</evidence>
<dbReference type="PRINTS" id="PR01857">
    <property type="entry name" value="ADAMTSFAMILY"/>
</dbReference>
<dbReference type="Gene3D" id="3.40.390.10">
    <property type="entry name" value="Collagenase (Catalytic Domain)"/>
    <property type="match status" value="1"/>
</dbReference>
<dbReference type="InterPro" id="IPR036383">
    <property type="entry name" value="TSP1_rpt_sf"/>
</dbReference>
<keyword evidence="8" id="KW-0378">Hydrolase</keyword>
<keyword evidence="7" id="KW-0677">Repeat</keyword>
<dbReference type="FunFam" id="2.20.100.10:FF:000010">
    <property type="entry name" value="ADAM metallopeptidase with thrombospondin type 1 motif 9"/>
    <property type="match status" value="1"/>
</dbReference>
<evidence type="ECO:0000256" key="1">
    <source>
        <dbReference type="ARBA" id="ARBA00004302"/>
    </source>
</evidence>
<evidence type="ECO:0000256" key="5">
    <source>
        <dbReference type="ARBA" id="ARBA00022723"/>
    </source>
</evidence>
<dbReference type="SMART" id="SM00209">
    <property type="entry name" value="TSP1"/>
    <property type="match status" value="13"/>
</dbReference>
<reference evidence="22 23" key="1">
    <citation type="submission" date="2024-04" db="EMBL/GenBank/DDBJ databases">
        <authorList>
            <person name="Rising A."/>
            <person name="Reimegard J."/>
            <person name="Sonavane S."/>
            <person name="Akerstrom W."/>
            <person name="Nylinder S."/>
            <person name="Hedman E."/>
            <person name="Kallberg Y."/>
        </authorList>
    </citation>
    <scope>NUCLEOTIDE SEQUENCE [LARGE SCALE GENOMIC DNA]</scope>
</reference>
<keyword evidence="2" id="KW-0964">Secreted</keyword>
<feature type="domain" description="GON" evidence="21">
    <location>
        <begin position="1585"/>
        <end position="1786"/>
    </location>
</feature>
<comment type="caution">
    <text evidence="18">Lacks conserved residue(s) required for the propagation of feature annotation.</text>
</comment>
<dbReference type="InterPro" id="IPR012314">
    <property type="entry name" value="Pept_M12B_GON-ADAMTSs"/>
</dbReference>
<dbReference type="PROSITE" id="PS51046">
    <property type="entry name" value="GON"/>
    <property type="match status" value="1"/>
</dbReference>
<evidence type="ECO:0000256" key="9">
    <source>
        <dbReference type="ARBA" id="ARBA00022833"/>
    </source>
</evidence>
<dbReference type="Pfam" id="PF00090">
    <property type="entry name" value="TSP_1"/>
    <property type="match status" value="1"/>
</dbReference>
<evidence type="ECO:0000256" key="18">
    <source>
        <dbReference type="PROSITE-ProRule" id="PRU00276"/>
    </source>
</evidence>
<dbReference type="SUPFAM" id="SSF55486">
    <property type="entry name" value="Metalloproteases ('zincins'), catalytic domain"/>
    <property type="match status" value="1"/>
</dbReference>
<evidence type="ECO:0000256" key="13">
    <source>
        <dbReference type="ARBA" id="ARBA00023157"/>
    </source>
</evidence>
<keyword evidence="9 16" id="KW-0862">Zinc</keyword>
<feature type="signal peptide" evidence="19">
    <location>
        <begin position="1"/>
        <end position="25"/>
    </location>
</feature>
<feature type="binding site" evidence="16">
    <location>
        <position position="200"/>
    </location>
    <ligand>
        <name>Ca(2+)</name>
        <dbReference type="ChEBI" id="CHEBI:29108"/>
        <label>2</label>
    </ligand>
</feature>
<evidence type="ECO:0000256" key="6">
    <source>
        <dbReference type="ARBA" id="ARBA00022729"/>
    </source>
</evidence>
<evidence type="ECO:0000256" key="14">
    <source>
        <dbReference type="ARBA" id="ARBA00023180"/>
    </source>
</evidence>
<dbReference type="FunFam" id="2.60.120.830:FF:000001">
    <property type="entry name" value="A disintegrin and metalloproteinase with thrombospondin motifs 1"/>
    <property type="match status" value="1"/>
</dbReference>
<dbReference type="InterPro" id="IPR024079">
    <property type="entry name" value="MetalloPept_cat_dom_sf"/>
</dbReference>
<evidence type="ECO:0000256" key="3">
    <source>
        <dbReference type="ARBA" id="ARBA00022530"/>
    </source>
</evidence>
<keyword evidence="12" id="KW-0865">Zymogen</keyword>
<evidence type="ECO:0000313" key="22">
    <source>
        <dbReference type="EMBL" id="CAL1267122.1"/>
    </source>
</evidence>
<evidence type="ECO:0000259" key="20">
    <source>
        <dbReference type="PROSITE" id="PS50215"/>
    </source>
</evidence>
<dbReference type="PROSITE" id="PS50215">
    <property type="entry name" value="ADAM_MEPRO"/>
    <property type="match status" value="1"/>
</dbReference>
<dbReference type="FunFam" id="2.20.100.10:FF:000005">
    <property type="entry name" value="ADAM metallopeptidase with thrombospondin type 1 motif 9"/>
    <property type="match status" value="5"/>
</dbReference>
<accession>A0AAV1Z7X7</accession>
<comment type="subcellular location">
    <subcellularLocation>
        <location evidence="1">Secreted</location>
        <location evidence="1">Extracellular space</location>
        <location evidence="1">Extracellular matrix</location>
        <location evidence="1">Basement membrane</location>
    </subcellularLocation>
</comment>
<dbReference type="InterPro" id="IPR045371">
    <property type="entry name" value="ADAMTS_CR_3"/>
</dbReference>
<feature type="disulfide bond" evidence="17">
    <location>
        <begin position="474"/>
        <end position="485"/>
    </location>
</feature>
<feature type="chain" id="PRO_5043505883" description="A disintegrin and metalloproteinase with thrombospondin motifs 9" evidence="19">
    <location>
        <begin position="26"/>
        <end position="1788"/>
    </location>
</feature>
<dbReference type="PROSITE" id="PS50092">
    <property type="entry name" value="TSP1"/>
    <property type="match status" value="12"/>
</dbReference>
<comment type="caution">
    <text evidence="22">The sequence shown here is derived from an EMBL/GenBank/DDBJ whole genome shotgun (WGS) entry which is preliminary data.</text>
</comment>
<proteinExistence type="predicted"/>
<dbReference type="FunFam" id="3.40.390.10:FF:000001">
    <property type="entry name" value="A disintegrin and metalloproteinase with thrombospondin motifs 1"/>
    <property type="match status" value="1"/>
</dbReference>
<dbReference type="Pfam" id="PF05986">
    <property type="entry name" value="ADAMTS_spacer1"/>
    <property type="match status" value="1"/>
</dbReference>